<dbReference type="EMBL" id="JAOPJF010000018">
    <property type="protein sequence ID" value="KAK1146323.1"/>
    <property type="molecule type" value="Genomic_DNA"/>
</dbReference>
<evidence type="ECO:0000313" key="1">
    <source>
        <dbReference type="EMBL" id="KAK1146323.1"/>
    </source>
</evidence>
<keyword evidence="2" id="KW-1185">Reference proteome</keyword>
<sequence>MNQPKFQVIIVGGSIAGLTLAHCLQRANIDHIVLEKGPDIAPQLGASVAIFPNGARILQQLGIYEDVERLIEPVGLVHATYPDGFYYNTSYPHELARRFGYPISFLSRQKLLEILYKTYPDSSRILTGKRVTEIRHLKDGPCVLTDDGSVYRGDLIVGADGVHSRVRSEIWKLAEQGPGRITAKEKSCMTAEFVCLFGMSSPVPGLDAGEQVNAFFDGLTIATIHGKNGRLFWFFIQKLDRKYPYTDMARFSSDDAAQFCSRIGPVHIRNGVCVRDVWQNREAFSMTFLEEAFFETWHYDRMVLIGDSIHKMTINAGQGANMAIEDAACLASLLQQLVHSTPPGAPSDVAIKRTLQTYKERRSWQMRM</sequence>
<name>A0ACC3B770_9EURO</name>
<comment type="caution">
    <text evidence="1">The sequence shown here is derived from an EMBL/GenBank/DDBJ whole genome shotgun (WGS) entry which is preliminary data.</text>
</comment>
<proteinExistence type="predicted"/>
<gene>
    <name evidence="1" type="ORF">N8T08_003110</name>
</gene>
<organism evidence="1 2">
    <name type="scientific">Aspergillus melleus</name>
    <dbReference type="NCBI Taxonomy" id="138277"/>
    <lineage>
        <taxon>Eukaryota</taxon>
        <taxon>Fungi</taxon>
        <taxon>Dikarya</taxon>
        <taxon>Ascomycota</taxon>
        <taxon>Pezizomycotina</taxon>
        <taxon>Eurotiomycetes</taxon>
        <taxon>Eurotiomycetidae</taxon>
        <taxon>Eurotiales</taxon>
        <taxon>Aspergillaceae</taxon>
        <taxon>Aspergillus</taxon>
        <taxon>Aspergillus subgen. Circumdati</taxon>
    </lineage>
</organism>
<dbReference type="Proteomes" id="UP001177260">
    <property type="component" value="Unassembled WGS sequence"/>
</dbReference>
<reference evidence="1 2" key="1">
    <citation type="journal article" date="2023" name="ACS Omega">
        <title>Identification of the Neoaspergillic Acid Biosynthesis Gene Cluster by Establishing an In Vitro CRISPR-Ribonucleoprotein Genetic System in Aspergillus melleus.</title>
        <authorList>
            <person name="Yuan B."/>
            <person name="Grau M.F."/>
            <person name="Murata R.M."/>
            <person name="Torok T."/>
            <person name="Venkateswaran K."/>
            <person name="Stajich J.E."/>
            <person name="Wang C.C.C."/>
        </authorList>
    </citation>
    <scope>NUCLEOTIDE SEQUENCE [LARGE SCALE GENOMIC DNA]</scope>
    <source>
        <strain evidence="1 2">IMV 1140</strain>
    </source>
</reference>
<accession>A0ACC3B770</accession>
<evidence type="ECO:0000313" key="2">
    <source>
        <dbReference type="Proteomes" id="UP001177260"/>
    </source>
</evidence>
<protein>
    <submittedName>
        <fullName evidence="1">Uncharacterized protein</fullName>
    </submittedName>
</protein>